<evidence type="ECO:0000256" key="1">
    <source>
        <dbReference type="SAM" id="MobiDB-lite"/>
    </source>
</evidence>
<dbReference type="Pfam" id="PF00059">
    <property type="entry name" value="Lectin_C"/>
    <property type="match status" value="1"/>
</dbReference>
<keyword evidence="4" id="KW-1185">Reference proteome</keyword>
<dbReference type="Proteomes" id="UP001165740">
    <property type="component" value="Chromosome 14"/>
</dbReference>
<feature type="compositionally biased region" description="Low complexity" evidence="1">
    <location>
        <begin position="276"/>
        <end position="289"/>
    </location>
</feature>
<gene>
    <name evidence="5" type="primary">LOC106070034</name>
</gene>
<feature type="region of interest" description="Disordered" evidence="1">
    <location>
        <begin position="194"/>
        <end position="213"/>
    </location>
</feature>
<dbReference type="InterPro" id="IPR016187">
    <property type="entry name" value="CTDL_fold"/>
</dbReference>
<dbReference type="CDD" id="cd00037">
    <property type="entry name" value="CLECT"/>
    <property type="match status" value="1"/>
</dbReference>
<dbReference type="InterPro" id="IPR016186">
    <property type="entry name" value="C-type_lectin-like/link_sf"/>
</dbReference>
<feature type="signal peptide" evidence="2">
    <location>
        <begin position="1"/>
        <end position="23"/>
    </location>
</feature>
<sequence length="354" mass="38953">MELILQFIFLTLALISNTPNVLGRQLVDCNQEGATLSNGICYQAFSDRKLNWYDAQLACKTWGGDLATIDLDTLPVSPLIYLKRFSFWIGMKFIDGTWIWAYDNSAVDLRFFKMFNWFDSDAHTTGFDCISINYEGNRIYLQEKQCSSMSNYICMGATIEFPSVNIEISAENTPPSEGFFTAAIEIPTIRTNVETSAETTPPSEGSSTAANEIPTIRTNVETSAETTPPSEGSSKAAIEIPTIRTNVETSAETTPPSEGSSTAAIEIPTIRTNVETSAKTTAISKTSSKNQPVNSKTPKDKSKKVLEKTKRPNNGKQGAKDNGKQGAQDQGKEGAEDQGKQDFLFIFQLHLYSH</sequence>
<keyword evidence="2" id="KW-0732">Signal</keyword>
<feature type="region of interest" description="Disordered" evidence="1">
    <location>
        <begin position="221"/>
        <end position="339"/>
    </location>
</feature>
<dbReference type="PROSITE" id="PS50041">
    <property type="entry name" value="C_TYPE_LECTIN_2"/>
    <property type="match status" value="1"/>
</dbReference>
<evidence type="ECO:0000256" key="2">
    <source>
        <dbReference type="SAM" id="SignalP"/>
    </source>
</evidence>
<proteinExistence type="predicted"/>
<dbReference type="GeneID" id="106070034"/>
<feature type="compositionally biased region" description="Polar residues" evidence="1">
    <location>
        <begin position="221"/>
        <end position="233"/>
    </location>
</feature>
<name>A0A9W2YRT8_BIOGL</name>
<dbReference type="OrthoDB" id="6039641at2759"/>
<reference evidence="5" key="1">
    <citation type="submission" date="2025-08" db="UniProtKB">
        <authorList>
            <consortium name="RefSeq"/>
        </authorList>
    </citation>
    <scope>IDENTIFICATION</scope>
</reference>
<evidence type="ECO:0000313" key="5">
    <source>
        <dbReference type="RefSeq" id="XP_055865425.1"/>
    </source>
</evidence>
<dbReference type="InterPro" id="IPR001304">
    <property type="entry name" value="C-type_lectin-like"/>
</dbReference>
<dbReference type="SUPFAM" id="SSF56436">
    <property type="entry name" value="C-type lectin-like"/>
    <property type="match status" value="1"/>
</dbReference>
<dbReference type="SMART" id="SM00034">
    <property type="entry name" value="CLECT"/>
    <property type="match status" value="1"/>
</dbReference>
<feature type="domain" description="C-type lectin" evidence="3">
    <location>
        <begin position="37"/>
        <end position="155"/>
    </location>
</feature>
<accession>A0A9W2YRT8</accession>
<protein>
    <submittedName>
        <fullName evidence="5">Uncharacterized protein LOC106070034</fullName>
    </submittedName>
</protein>
<evidence type="ECO:0000313" key="4">
    <source>
        <dbReference type="Proteomes" id="UP001165740"/>
    </source>
</evidence>
<feature type="compositionally biased region" description="Basic and acidic residues" evidence="1">
    <location>
        <begin position="297"/>
        <end position="310"/>
    </location>
</feature>
<feature type="compositionally biased region" description="Polar residues" evidence="1">
    <location>
        <begin position="243"/>
        <end position="263"/>
    </location>
</feature>
<organism evidence="4 5">
    <name type="scientific">Biomphalaria glabrata</name>
    <name type="common">Bloodfluke planorb</name>
    <name type="synonym">Freshwater snail</name>
    <dbReference type="NCBI Taxonomy" id="6526"/>
    <lineage>
        <taxon>Eukaryota</taxon>
        <taxon>Metazoa</taxon>
        <taxon>Spiralia</taxon>
        <taxon>Lophotrochozoa</taxon>
        <taxon>Mollusca</taxon>
        <taxon>Gastropoda</taxon>
        <taxon>Heterobranchia</taxon>
        <taxon>Euthyneura</taxon>
        <taxon>Panpulmonata</taxon>
        <taxon>Hygrophila</taxon>
        <taxon>Lymnaeoidea</taxon>
        <taxon>Planorbidae</taxon>
        <taxon>Biomphalaria</taxon>
    </lineage>
</organism>
<feature type="compositionally biased region" description="Basic and acidic residues" evidence="1">
    <location>
        <begin position="330"/>
        <end position="339"/>
    </location>
</feature>
<dbReference type="AlphaFoldDB" id="A0A9W2YRT8"/>
<evidence type="ECO:0000259" key="3">
    <source>
        <dbReference type="PROSITE" id="PS50041"/>
    </source>
</evidence>
<dbReference type="RefSeq" id="XP_055865425.1">
    <property type="nucleotide sequence ID" value="XM_056009450.1"/>
</dbReference>
<dbReference type="Gene3D" id="3.10.100.10">
    <property type="entry name" value="Mannose-Binding Protein A, subunit A"/>
    <property type="match status" value="1"/>
</dbReference>
<feature type="chain" id="PRO_5040907797" evidence="2">
    <location>
        <begin position="24"/>
        <end position="354"/>
    </location>
</feature>